<evidence type="ECO:0000259" key="5">
    <source>
        <dbReference type="PROSITE" id="PS51078"/>
    </source>
</evidence>
<dbReference type="Gene3D" id="3.30.450.40">
    <property type="match status" value="1"/>
</dbReference>
<dbReference type="InterPro" id="IPR005471">
    <property type="entry name" value="Tscrpt_reg_IclR_N"/>
</dbReference>
<feature type="domain" description="HTH iclR-type" evidence="4">
    <location>
        <begin position="8"/>
        <end position="70"/>
    </location>
</feature>
<dbReference type="RefSeq" id="WP_369869518.1">
    <property type="nucleotide sequence ID" value="NZ_JBGFFE010000043.1"/>
</dbReference>
<evidence type="ECO:0000256" key="3">
    <source>
        <dbReference type="ARBA" id="ARBA00023163"/>
    </source>
</evidence>
<dbReference type="InterPro" id="IPR036388">
    <property type="entry name" value="WH-like_DNA-bd_sf"/>
</dbReference>
<evidence type="ECO:0000256" key="2">
    <source>
        <dbReference type="ARBA" id="ARBA00023125"/>
    </source>
</evidence>
<dbReference type="PANTHER" id="PTHR30136:SF35">
    <property type="entry name" value="HTH-TYPE TRANSCRIPTIONAL REGULATOR RV1719"/>
    <property type="match status" value="1"/>
</dbReference>
<reference evidence="6 7" key="1">
    <citation type="submission" date="2024-08" db="EMBL/GenBank/DDBJ databases">
        <title>Clostridium lapicellarii sp. nov., and Clostridium renhuaiense sp. nov., two species isolated from the mud in a fermentation cellar used for producing sauce-flavour Chinese liquors.</title>
        <authorList>
            <person name="Yang F."/>
            <person name="Wang H."/>
            <person name="Chen L.Q."/>
            <person name="Zhou N."/>
            <person name="Lu J.J."/>
            <person name="Pu X.X."/>
            <person name="Wan B."/>
            <person name="Wang L."/>
            <person name="Liu S.J."/>
        </authorList>
    </citation>
    <scope>NUCLEOTIDE SEQUENCE [LARGE SCALE GENOMIC DNA]</scope>
    <source>
        <strain evidence="6 7">MT-113</strain>
    </source>
</reference>
<dbReference type="PANTHER" id="PTHR30136">
    <property type="entry name" value="HELIX-TURN-HELIX TRANSCRIPTIONAL REGULATOR, ICLR FAMILY"/>
    <property type="match status" value="1"/>
</dbReference>
<dbReference type="Pfam" id="PF01614">
    <property type="entry name" value="IclR_C"/>
    <property type="match status" value="1"/>
</dbReference>
<evidence type="ECO:0000259" key="4">
    <source>
        <dbReference type="PROSITE" id="PS51077"/>
    </source>
</evidence>
<dbReference type="InterPro" id="IPR050707">
    <property type="entry name" value="HTH_MetabolicPath_Reg"/>
</dbReference>
<evidence type="ECO:0000313" key="7">
    <source>
        <dbReference type="Proteomes" id="UP001565220"/>
    </source>
</evidence>
<organism evidence="6 7">
    <name type="scientific">Clostridium lapidicellarium</name>
    <dbReference type="NCBI Taxonomy" id="3240931"/>
    <lineage>
        <taxon>Bacteria</taxon>
        <taxon>Bacillati</taxon>
        <taxon>Bacillota</taxon>
        <taxon>Clostridia</taxon>
        <taxon>Eubacteriales</taxon>
        <taxon>Clostridiaceae</taxon>
        <taxon>Clostridium</taxon>
    </lineage>
</organism>
<dbReference type="SUPFAM" id="SSF55781">
    <property type="entry name" value="GAF domain-like"/>
    <property type="match status" value="1"/>
</dbReference>
<dbReference type="Pfam" id="PF09339">
    <property type="entry name" value="HTH_IclR"/>
    <property type="match status" value="1"/>
</dbReference>
<dbReference type="PROSITE" id="PS51077">
    <property type="entry name" value="HTH_ICLR"/>
    <property type="match status" value="1"/>
</dbReference>
<proteinExistence type="predicted"/>
<protein>
    <submittedName>
        <fullName evidence="6">IclR family transcriptional regulator</fullName>
    </submittedName>
</protein>
<gene>
    <name evidence="6" type="ORF">AB8S09_15540</name>
</gene>
<dbReference type="InterPro" id="IPR029016">
    <property type="entry name" value="GAF-like_dom_sf"/>
</dbReference>
<dbReference type="EMBL" id="JBGFFE010000043">
    <property type="protein sequence ID" value="MEY8765034.1"/>
    <property type="molecule type" value="Genomic_DNA"/>
</dbReference>
<comment type="caution">
    <text evidence="6">The sequence shown here is derived from an EMBL/GenBank/DDBJ whole genome shotgun (WGS) entry which is preliminary data.</text>
</comment>
<keyword evidence="3" id="KW-0804">Transcription</keyword>
<dbReference type="InterPro" id="IPR014757">
    <property type="entry name" value="Tscrpt_reg_IclR_C"/>
</dbReference>
<accession>A0ABV4E1J9</accession>
<sequence>MSEGNSSTRSIERALDILECFMFGGIELSLMEISNKINLSPSTAHRLIGTLQKRGYLQRNPINKKYHLGTSIVQLGNISINILKKEFTQVAFPYMVKLRDEFNESVTMYVRNNNKRVCVQRVESRQSLRLVMNIGSILPLEKGAPGKVLLAALPDEKINVLLEDYSETLKRSLQEVRKNKYAISRGEREKGLGAIAVPVFFVNGEVIAALSMTGPINRLLNKDLKLKVKAVIKCAAEISTALGYVKVKDVQ</sequence>
<feature type="domain" description="IclR-ED" evidence="5">
    <location>
        <begin position="71"/>
        <end position="244"/>
    </location>
</feature>
<keyword evidence="1" id="KW-0805">Transcription regulation</keyword>
<evidence type="ECO:0000256" key="1">
    <source>
        <dbReference type="ARBA" id="ARBA00023015"/>
    </source>
</evidence>
<dbReference type="PROSITE" id="PS51078">
    <property type="entry name" value="ICLR_ED"/>
    <property type="match status" value="1"/>
</dbReference>
<dbReference type="Proteomes" id="UP001565220">
    <property type="component" value="Unassembled WGS sequence"/>
</dbReference>
<dbReference type="SMART" id="SM00346">
    <property type="entry name" value="HTH_ICLR"/>
    <property type="match status" value="1"/>
</dbReference>
<keyword evidence="7" id="KW-1185">Reference proteome</keyword>
<dbReference type="Gene3D" id="1.10.10.10">
    <property type="entry name" value="Winged helix-like DNA-binding domain superfamily/Winged helix DNA-binding domain"/>
    <property type="match status" value="1"/>
</dbReference>
<dbReference type="InterPro" id="IPR036390">
    <property type="entry name" value="WH_DNA-bd_sf"/>
</dbReference>
<name>A0ABV4E1J9_9CLOT</name>
<dbReference type="SUPFAM" id="SSF46785">
    <property type="entry name" value="Winged helix' DNA-binding domain"/>
    <property type="match status" value="1"/>
</dbReference>
<keyword evidence="2" id="KW-0238">DNA-binding</keyword>
<evidence type="ECO:0000313" key="6">
    <source>
        <dbReference type="EMBL" id="MEY8765034.1"/>
    </source>
</evidence>